<dbReference type="Gene3D" id="3.30.10.20">
    <property type="match status" value="1"/>
</dbReference>
<feature type="region of interest" description="Disordered" evidence="1">
    <location>
        <begin position="282"/>
        <end position="306"/>
    </location>
</feature>
<evidence type="ECO:0000259" key="3">
    <source>
        <dbReference type="PROSITE" id="PS51178"/>
    </source>
</evidence>
<dbReference type="AlphaFoldDB" id="A0A9W5XLF2"/>
<gene>
    <name evidence="4" type="ORF">Vse01_28410</name>
</gene>
<dbReference type="RefSeq" id="WP_232511400.1">
    <property type="nucleotide sequence ID" value="NZ_BOPD01000016.1"/>
</dbReference>
<feature type="domain" description="PASTA" evidence="3">
    <location>
        <begin position="216"/>
        <end position="281"/>
    </location>
</feature>
<sequence length="306" mass="31504">MSDDRQEPTDGQPDDRTRPIPPSGDNPDETAPLDRAAGEPADATAPRAPDETAQMGRAPDETAPMDRATAEPAGPPDETAPMGRTPDATAPLDRAVAEPADATAPLPPSQRSGSVAWSGRAEVPSVRPGVDRELAGGDWYTDEQPGRPWWLPILWGVLLLLLLGLIGGGFWLAGQGLNDDGPAPESPSPTTQAPPTTASPSPTTESPSPAPTTSAAPAEVPVPPLVGLPEAAARAALDGLDLDYRVEYRPSDQPEGTVIATDPQAGESVEVGDEVRLVVAAASPSPEPSTGEPTTTEQTVTASPTE</sequence>
<feature type="region of interest" description="Disordered" evidence="1">
    <location>
        <begin position="1"/>
        <end position="143"/>
    </location>
</feature>
<feature type="compositionally biased region" description="Basic and acidic residues" evidence="1">
    <location>
        <begin position="1"/>
        <end position="18"/>
    </location>
</feature>
<dbReference type="InterPro" id="IPR005543">
    <property type="entry name" value="PASTA_dom"/>
</dbReference>
<name>A0A9W5XLF2_9ACTN</name>
<comment type="caution">
    <text evidence="4">The sequence shown here is derived from an EMBL/GenBank/DDBJ whole genome shotgun (WGS) entry which is preliminary data.</text>
</comment>
<feature type="compositionally biased region" description="Low complexity" evidence="1">
    <location>
        <begin position="188"/>
        <end position="219"/>
    </location>
</feature>
<dbReference type="EMBL" id="BOPD01000016">
    <property type="protein sequence ID" value="GIJ33693.1"/>
    <property type="molecule type" value="Genomic_DNA"/>
</dbReference>
<organism evidence="4 5">
    <name type="scientific">Micromonospora sediminimaris</name>
    <dbReference type="NCBI Taxonomy" id="547162"/>
    <lineage>
        <taxon>Bacteria</taxon>
        <taxon>Bacillati</taxon>
        <taxon>Actinomycetota</taxon>
        <taxon>Actinomycetes</taxon>
        <taxon>Micromonosporales</taxon>
        <taxon>Micromonosporaceae</taxon>
        <taxon>Micromonospora</taxon>
    </lineage>
</organism>
<evidence type="ECO:0000256" key="1">
    <source>
        <dbReference type="SAM" id="MobiDB-lite"/>
    </source>
</evidence>
<dbReference type="Proteomes" id="UP000607311">
    <property type="component" value="Unassembled WGS sequence"/>
</dbReference>
<evidence type="ECO:0000313" key="4">
    <source>
        <dbReference type="EMBL" id="GIJ33693.1"/>
    </source>
</evidence>
<feature type="region of interest" description="Disordered" evidence="1">
    <location>
        <begin position="177"/>
        <end position="224"/>
    </location>
</feature>
<evidence type="ECO:0000313" key="5">
    <source>
        <dbReference type="Proteomes" id="UP000607311"/>
    </source>
</evidence>
<proteinExistence type="predicted"/>
<dbReference type="PROSITE" id="PS51178">
    <property type="entry name" value="PASTA"/>
    <property type="match status" value="1"/>
</dbReference>
<evidence type="ECO:0000256" key="2">
    <source>
        <dbReference type="SAM" id="Phobius"/>
    </source>
</evidence>
<dbReference type="Pfam" id="PF03793">
    <property type="entry name" value="PASTA"/>
    <property type="match status" value="1"/>
</dbReference>
<protein>
    <recommendedName>
        <fullName evidence="3">PASTA domain-containing protein</fullName>
    </recommendedName>
</protein>
<reference evidence="4" key="1">
    <citation type="submission" date="2021-01" db="EMBL/GenBank/DDBJ databases">
        <title>Whole genome shotgun sequence of Verrucosispora sediminis NBRC 107745.</title>
        <authorList>
            <person name="Komaki H."/>
            <person name="Tamura T."/>
        </authorList>
    </citation>
    <scope>NUCLEOTIDE SEQUENCE</scope>
    <source>
        <strain evidence="4">NBRC 107745</strain>
    </source>
</reference>
<keyword evidence="2" id="KW-0472">Membrane</keyword>
<accession>A0A9W5XLF2</accession>
<dbReference type="CDD" id="cd06577">
    <property type="entry name" value="PASTA_pknB"/>
    <property type="match status" value="1"/>
</dbReference>
<keyword evidence="2" id="KW-0812">Transmembrane</keyword>
<dbReference type="SMART" id="SM00740">
    <property type="entry name" value="PASTA"/>
    <property type="match status" value="1"/>
</dbReference>
<feature type="transmembrane region" description="Helical" evidence="2">
    <location>
        <begin position="149"/>
        <end position="173"/>
    </location>
</feature>
<keyword evidence="5" id="KW-1185">Reference proteome</keyword>
<keyword evidence="2" id="KW-1133">Transmembrane helix</keyword>